<evidence type="ECO:0000313" key="2">
    <source>
        <dbReference type="Proteomes" id="UP000191418"/>
    </source>
</evidence>
<dbReference type="AlphaFoldDB" id="A0A1V4T1C5"/>
<reference evidence="1 2" key="1">
    <citation type="submission" date="2017-01" db="EMBL/GenBank/DDBJ databases">
        <title>Genome Sequencing of a Marine Spirillum, Oceanospirillum multiglobuliferum ATCC 33336, from Japan.</title>
        <authorList>
            <person name="Carney J.G."/>
            <person name="Trachtenberg A.M."/>
            <person name="Rheaume B.A."/>
            <person name="Linnane J.D."/>
            <person name="Pitts N.L."/>
            <person name="Mykles D.L."/>
            <person name="Maclea K.S."/>
        </authorList>
    </citation>
    <scope>NUCLEOTIDE SEQUENCE [LARGE SCALE GENOMIC DNA]</scope>
    <source>
        <strain evidence="1 2">ATCC 33336</strain>
    </source>
</reference>
<dbReference type="Proteomes" id="UP000191418">
    <property type="component" value="Unassembled WGS sequence"/>
</dbReference>
<protein>
    <submittedName>
        <fullName evidence="1">Uncharacterized protein</fullName>
    </submittedName>
</protein>
<organism evidence="1 2">
    <name type="scientific">Oceanospirillum multiglobuliferum</name>
    <dbReference type="NCBI Taxonomy" id="64969"/>
    <lineage>
        <taxon>Bacteria</taxon>
        <taxon>Pseudomonadati</taxon>
        <taxon>Pseudomonadota</taxon>
        <taxon>Gammaproteobacteria</taxon>
        <taxon>Oceanospirillales</taxon>
        <taxon>Oceanospirillaceae</taxon>
        <taxon>Oceanospirillum</taxon>
    </lineage>
</organism>
<comment type="caution">
    <text evidence="1">The sequence shown here is derived from an EMBL/GenBank/DDBJ whole genome shotgun (WGS) entry which is preliminary data.</text>
</comment>
<proteinExistence type="predicted"/>
<keyword evidence="2" id="KW-1185">Reference proteome</keyword>
<sequence>MNGLYQIDDTKDAETDEYKQQVDSGKPKTIDSNKAKVLKAKIKELAVLASLKTGTDITPDAMYEKLSDTKFLKIIPIEKLDTEQFLTIDCYIKELEKAYSKK</sequence>
<evidence type="ECO:0000313" key="1">
    <source>
        <dbReference type="EMBL" id="OPX53999.1"/>
    </source>
</evidence>
<dbReference type="EMBL" id="MTSM01000132">
    <property type="protein sequence ID" value="OPX53999.1"/>
    <property type="molecule type" value="Genomic_DNA"/>
</dbReference>
<accession>A0A1V4T1C5</accession>
<gene>
    <name evidence="1" type="ORF">BTE48_16530</name>
</gene>
<name>A0A1V4T1C5_9GAMM</name>